<dbReference type="EMBL" id="JAPDRN010000124">
    <property type="protein sequence ID" value="KAJ9620385.1"/>
    <property type="molecule type" value="Genomic_DNA"/>
</dbReference>
<sequence>MPLELKNLHVIDDQSFDYVFERDVDIPLKTTKPAFEGDPLIVRANVYRPKKPGRRFPVLVTYGPYGKDIPYSQFHAASFAEVNPKHKSTHSAWEVPDPLFWTSNDYVVVRADERGTGNSPGFLDSMSSGTCDGFADVIEWCADQPWSSGRVGLLGISYYAGSQWRAAARNPKGLACIIPWEEWWYDRQVGSNQYGLGGRTERNWGTDSLEGVLSAEELSRYRAEQPVDCANNRYRDDVYFASRDFKLSDVKVPVLSVANWGGIHLHLRGNVLGYLGVGSEFKYLRFITGRHDLPFFYDEEVKVQKSFLDACLKGDDPGGWLSTTPGSPPPVSLCVRQGNPGFNDAEAERLAFPRRAEWEWPIARTVYTNYHLRAAGEMSTTPPPTTVTTASGKGTVSYEAPKGRKIFKTPPFTERCEITGHPTARLSVSLSPSSREEEGPSTTPTDMDIFLTLRHYDRRGTEIFYTGAVGDPVPVVRGWLRLSLRSLTSQPTFLSDVVPERDYLSTDLQPVEIGKVYTVDVEIWPTCVVVEAGEALALEVSSCDSPEGVSLFGHNHPDDRAESVFKGYNHLHVGGSEYESYLRLPIVPPRVG</sequence>
<proteinExistence type="predicted"/>
<evidence type="ECO:0000256" key="1">
    <source>
        <dbReference type="ARBA" id="ARBA00022801"/>
    </source>
</evidence>
<dbReference type="InterPro" id="IPR050585">
    <property type="entry name" value="Xaa-Pro_dipeptidyl-ppase/CocE"/>
</dbReference>
<dbReference type="Proteomes" id="UP001172681">
    <property type="component" value="Unassembled WGS sequence"/>
</dbReference>
<gene>
    <name evidence="3" type="ORF">H2204_012295</name>
</gene>
<name>A0AA38XSK8_9EURO</name>
<dbReference type="GO" id="GO:0008239">
    <property type="term" value="F:dipeptidyl-peptidase activity"/>
    <property type="evidence" value="ECO:0007669"/>
    <property type="project" value="InterPro"/>
</dbReference>
<keyword evidence="4" id="KW-1185">Reference proteome</keyword>
<dbReference type="SMART" id="SM00939">
    <property type="entry name" value="PepX_C"/>
    <property type="match status" value="1"/>
</dbReference>
<dbReference type="Gene3D" id="1.10.3020.20">
    <property type="match status" value="1"/>
</dbReference>
<dbReference type="InterPro" id="IPR005674">
    <property type="entry name" value="CocE/Ser_esterase"/>
</dbReference>
<dbReference type="PANTHER" id="PTHR43056">
    <property type="entry name" value="PEPTIDASE S9 PROLYL OLIGOPEPTIDASE"/>
    <property type="match status" value="1"/>
</dbReference>
<evidence type="ECO:0000313" key="3">
    <source>
        <dbReference type="EMBL" id="KAJ9620385.1"/>
    </source>
</evidence>
<dbReference type="InterPro" id="IPR029058">
    <property type="entry name" value="AB_hydrolase_fold"/>
</dbReference>
<dbReference type="InterPro" id="IPR013736">
    <property type="entry name" value="Xaa-Pro_dipept_C"/>
</dbReference>
<reference evidence="3" key="1">
    <citation type="submission" date="2022-10" db="EMBL/GenBank/DDBJ databases">
        <title>Culturing micro-colonial fungi from biological soil crusts in the Mojave desert and describing Neophaeococcomyces mojavensis, and introducing the new genera and species Taxawa tesnikishii.</title>
        <authorList>
            <person name="Kurbessoian T."/>
            <person name="Stajich J.E."/>
        </authorList>
    </citation>
    <scope>NUCLEOTIDE SEQUENCE</scope>
    <source>
        <strain evidence="3">TK_35</strain>
    </source>
</reference>
<keyword evidence="1" id="KW-0378">Hydrolase</keyword>
<dbReference type="InterPro" id="IPR008979">
    <property type="entry name" value="Galactose-bd-like_sf"/>
</dbReference>
<organism evidence="3 4">
    <name type="scientific">Knufia peltigerae</name>
    <dbReference type="NCBI Taxonomy" id="1002370"/>
    <lineage>
        <taxon>Eukaryota</taxon>
        <taxon>Fungi</taxon>
        <taxon>Dikarya</taxon>
        <taxon>Ascomycota</taxon>
        <taxon>Pezizomycotina</taxon>
        <taxon>Eurotiomycetes</taxon>
        <taxon>Chaetothyriomycetidae</taxon>
        <taxon>Chaetothyriales</taxon>
        <taxon>Trichomeriaceae</taxon>
        <taxon>Knufia</taxon>
    </lineage>
</organism>
<dbReference type="Gene3D" id="3.40.50.1820">
    <property type="entry name" value="alpha/beta hydrolase"/>
    <property type="match status" value="1"/>
</dbReference>
<accession>A0AA38XSK8</accession>
<dbReference type="Pfam" id="PF08530">
    <property type="entry name" value="PepX_C"/>
    <property type="match status" value="1"/>
</dbReference>
<dbReference type="PANTHER" id="PTHR43056:SF10">
    <property type="entry name" value="COCE_NOND FAMILY, PUTATIVE (AFU_ORTHOLOGUE AFUA_7G00600)-RELATED"/>
    <property type="match status" value="1"/>
</dbReference>
<dbReference type="AlphaFoldDB" id="A0AA38XSK8"/>
<feature type="domain" description="Xaa-Pro dipeptidyl-peptidase C-terminal" evidence="2">
    <location>
        <begin position="305"/>
        <end position="583"/>
    </location>
</feature>
<dbReference type="InterPro" id="IPR000383">
    <property type="entry name" value="Xaa-Pro-like_dom"/>
</dbReference>
<evidence type="ECO:0000259" key="2">
    <source>
        <dbReference type="SMART" id="SM00939"/>
    </source>
</evidence>
<evidence type="ECO:0000313" key="4">
    <source>
        <dbReference type="Proteomes" id="UP001172681"/>
    </source>
</evidence>
<dbReference type="SUPFAM" id="SSF53474">
    <property type="entry name" value="alpha/beta-Hydrolases"/>
    <property type="match status" value="1"/>
</dbReference>
<dbReference type="NCBIfam" id="TIGR00976">
    <property type="entry name" value="CocE_NonD"/>
    <property type="match status" value="1"/>
</dbReference>
<dbReference type="SUPFAM" id="SSF49785">
    <property type="entry name" value="Galactose-binding domain-like"/>
    <property type="match status" value="1"/>
</dbReference>
<protein>
    <recommendedName>
        <fullName evidence="2">Xaa-Pro dipeptidyl-peptidase C-terminal domain-containing protein</fullName>
    </recommendedName>
</protein>
<comment type="caution">
    <text evidence="3">The sequence shown here is derived from an EMBL/GenBank/DDBJ whole genome shotgun (WGS) entry which is preliminary data.</text>
</comment>
<dbReference type="Pfam" id="PF02129">
    <property type="entry name" value="Peptidase_S15"/>
    <property type="match status" value="1"/>
</dbReference>
<dbReference type="Gene3D" id="2.60.120.260">
    <property type="entry name" value="Galactose-binding domain-like"/>
    <property type="match status" value="1"/>
</dbReference>